<evidence type="ECO:0000313" key="4">
    <source>
        <dbReference type="Proteomes" id="UP000294937"/>
    </source>
</evidence>
<evidence type="ECO:0008006" key="5">
    <source>
        <dbReference type="Google" id="ProtNLM"/>
    </source>
</evidence>
<keyword evidence="1" id="KW-1133">Transmembrane helix</keyword>
<accession>A0A4V2UV51</accession>
<sequence length="257" mass="28314">MKRVLISCVTMLMVWMLSASPVSAYSYGKPDEEPIAEAYKKAAAALAKDQPDFKTAKAELQTVRKEIEQHAEMGPGLAEAISQQLEQENSDQALYYWRQVLVRNIERRLNNVERNFDDFANNKVLLAKANGTYQVLALHLQQKDPSLAKELDTEFQNALTALGNPGLFGVGQKAADQPLFIQSSKKIKDELIQEYIPQNETVASGGKGHVKVGESSGVKAASDNPLAKWVPLLVIVGVILISVVVFMYLGKRKNGKA</sequence>
<organism evidence="3 4">
    <name type="scientific">Hazenella coriacea</name>
    <dbReference type="NCBI Taxonomy" id="1179467"/>
    <lineage>
        <taxon>Bacteria</taxon>
        <taxon>Bacillati</taxon>
        <taxon>Bacillota</taxon>
        <taxon>Bacilli</taxon>
        <taxon>Bacillales</taxon>
        <taxon>Thermoactinomycetaceae</taxon>
        <taxon>Hazenella</taxon>
    </lineage>
</organism>
<protein>
    <recommendedName>
        <fullName evidence="5">Sporulation protein YpjB</fullName>
    </recommendedName>
</protein>
<keyword evidence="1" id="KW-0812">Transmembrane</keyword>
<dbReference type="OrthoDB" id="2111742at2"/>
<keyword evidence="4" id="KW-1185">Reference proteome</keyword>
<keyword evidence="1" id="KW-0472">Membrane</keyword>
<gene>
    <name evidence="3" type="ORF">EDD58_104188</name>
</gene>
<dbReference type="RefSeq" id="WP_131924939.1">
    <property type="nucleotide sequence ID" value="NZ_SMAG01000004.1"/>
</dbReference>
<evidence type="ECO:0000256" key="1">
    <source>
        <dbReference type="SAM" id="Phobius"/>
    </source>
</evidence>
<feature type="signal peptide" evidence="2">
    <location>
        <begin position="1"/>
        <end position="24"/>
    </location>
</feature>
<dbReference type="EMBL" id="SMAG01000004">
    <property type="protein sequence ID" value="TCS94317.1"/>
    <property type="molecule type" value="Genomic_DNA"/>
</dbReference>
<feature type="chain" id="PRO_5020950046" description="Sporulation protein YpjB" evidence="2">
    <location>
        <begin position="25"/>
        <end position="257"/>
    </location>
</feature>
<dbReference type="AlphaFoldDB" id="A0A4V2UV51"/>
<evidence type="ECO:0000313" key="3">
    <source>
        <dbReference type="EMBL" id="TCS94317.1"/>
    </source>
</evidence>
<keyword evidence="2" id="KW-0732">Signal</keyword>
<reference evidence="3 4" key="1">
    <citation type="submission" date="2019-03" db="EMBL/GenBank/DDBJ databases">
        <title>Genomic Encyclopedia of Type Strains, Phase IV (KMG-IV): sequencing the most valuable type-strain genomes for metagenomic binning, comparative biology and taxonomic classification.</title>
        <authorList>
            <person name="Goeker M."/>
        </authorList>
    </citation>
    <scope>NUCLEOTIDE SEQUENCE [LARGE SCALE GENOMIC DNA]</scope>
    <source>
        <strain evidence="3 4">DSM 45707</strain>
    </source>
</reference>
<proteinExistence type="predicted"/>
<name>A0A4V2UV51_9BACL</name>
<feature type="transmembrane region" description="Helical" evidence="1">
    <location>
        <begin position="229"/>
        <end position="249"/>
    </location>
</feature>
<evidence type="ECO:0000256" key="2">
    <source>
        <dbReference type="SAM" id="SignalP"/>
    </source>
</evidence>
<dbReference type="Proteomes" id="UP000294937">
    <property type="component" value="Unassembled WGS sequence"/>
</dbReference>
<comment type="caution">
    <text evidence="3">The sequence shown here is derived from an EMBL/GenBank/DDBJ whole genome shotgun (WGS) entry which is preliminary data.</text>
</comment>